<evidence type="ECO:0000313" key="2">
    <source>
        <dbReference type="Proteomes" id="UP000239757"/>
    </source>
</evidence>
<protein>
    <submittedName>
        <fullName evidence="1">Uncharacterized protein</fullName>
    </submittedName>
</protein>
<evidence type="ECO:0000313" key="1">
    <source>
        <dbReference type="EMBL" id="PPR83095.1"/>
    </source>
</evidence>
<organism evidence="1 2">
    <name type="scientific">Gossypium barbadense</name>
    <name type="common">Sea Island cotton</name>
    <name type="synonym">Hibiscus barbadensis</name>
    <dbReference type="NCBI Taxonomy" id="3634"/>
    <lineage>
        <taxon>Eukaryota</taxon>
        <taxon>Viridiplantae</taxon>
        <taxon>Streptophyta</taxon>
        <taxon>Embryophyta</taxon>
        <taxon>Tracheophyta</taxon>
        <taxon>Spermatophyta</taxon>
        <taxon>Magnoliopsida</taxon>
        <taxon>eudicotyledons</taxon>
        <taxon>Gunneridae</taxon>
        <taxon>Pentapetalae</taxon>
        <taxon>rosids</taxon>
        <taxon>malvids</taxon>
        <taxon>Malvales</taxon>
        <taxon>Malvaceae</taxon>
        <taxon>Malvoideae</taxon>
        <taxon>Gossypium</taxon>
    </lineage>
</organism>
<sequence>MDRPIITGSTVVSSKVDLSRAPLEKFLDKCEGGQNSIKLVGEKFRRAPLRPNEGGHRPIRPSIHDEVNQGYFNARKISKSQNLVHVRSVGKSGDVGCQGVVGSVCDGGNGRIRLGDAAVRVEATNSIATARPEGAAQCGYAGEE</sequence>
<accession>A0A2P5VW91</accession>
<gene>
    <name evidence="1" type="ORF">GOBAR_AA37617</name>
</gene>
<dbReference type="Proteomes" id="UP000239757">
    <property type="component" value="Unassembled WGS sequence"/>
</dbReference>
<name>A0A2P5VW91_GOSBA</name>
<proteinExistence type="predicted"/>
<dbReference type="EMBL" id="KZ670521">
    <property type="protein sequence ID" value="PPR83095.1"/>
    <property type="molecule type" value="Genomic_DNA"/>
</dbReference>
<reference evidence="1 2" key="1">
    <citation type="submission" date="2015-01" db="EMBL/GenBank/DDBJ databases">
        <title>Genome of allotetraploid Gossypium barbadense reveals genomic plasticity and fiber elongation in cotton evolution.</title>
        <authorList>
            <person name="Chen X."/>
            <person name="Liu X."/>
            <person name="Zhao B."/>
            <person name="Zheng H."/>
            <person name="Hu Y."/>
            <person name="Lu G."/>
            <person name="Yang C."/>
            <person name="Chen J."/>
            <person name="Shan C."/>
            <person name="Zhang L."/>
            <person name="Zhou Y."/>
            <person name="Wang L."/>
            <person name="Guo W."/>
            <person name="Bai Y."/>
            <person name="Ruan J."/>
            <person name="Shangguan X."/>
            <person name="Mao Y."/>
            <person name="Jiang J."/>
            <person name="Zhu Y."/>
            <person name="Lei J."/>
            <person name="Kang H."/>
            <person name="Chen S."/>
            <person name="He X."/>
            <person name="Wang R."/>
            <person name="Wang Y."/>
            <person name="Chen J."/>
            <person name="Wang L."/>
            <person name="Yu S."/>
            <person name="Wang B."/>
            <person name="Wei J."/>
            <person name="Song S."/>
            <person name="Lu X."/>
            <person name="Gao Z."/>
            <person name="Gu W."/>
            <person name="Deng X."/>
            <person name="Ma D."/>
            <person name="Wang S."/>
            <person name="Liang W."/>
            <person name="Fang L."/>
            <person name="Cai C."/>
            <person name="Zhu X."/>
            <person name="Zhou B."/>
            <person name="Zhang Y."/>
            <person name="Chen Z."/>
            <person name="Xu S."/>
            <person name="Zhu R."/>
            <person name="Wang S."/>
            <person name="Zhang T."/>
            <person name="Zhao G."/>
        </authorList>
    </citation>
    <scope>NUCLEOTIDE SEQUENCE [LARGE SCALE GENOMIC DNA]</scope>
    <source>
        <strain evidence="2">cv. Xinhai21</strain>
        <tissue evidence="1">Leaf</tissue>
    </source>
</reference>
<dbReference type="AlphaFoldDB" id="A0A2P5VW91"/>